<feature type="transmembrane region" description="Helical" evidence="1">
    <location>
        <begin position="136"/>
        <end position="155"/>
    </location>
</feature>
<dbReference type="AlphaFoldDB" id="A0A517NTS4"/>
<gene>
    <name evidence="2" type="ORF">K239x_24840</name>
</gene>
<evidence type="ECO:0000313" key="3">
    <source>
        <dbReference type="Proteomes" id="UP000319817"/>
    </source>
</evidence>
<keyword evidence="1" id="KW-1133">Transmembrane helix</keyword>
<evidence type="ECO:0008006" key="4">
    <source>
        <dbReference type="Google" id="ProtNLM"/>
    </source>
</evidence>
<feature type="transmembrane region" description="Helical" evidence="1">
    <location>
        <begin position="201"/>
        <end position="218"/>
    </location>
</feature>
<feature type="transmembrane region" description="Helical" evidence="1">
    <location>
        <begin position="99"/>
        <end position="116"/>
    </location>
</feature>
<organism evidence="2 3">
    <name type="scientific">Stieleria marina</name>
    <dbReference type="NCBI Taxonomy" id="1930275"/>
    <lineage>
        <taxon>Bacteria</taxon>
        <taxon>Pseudomonadati</taxon>
        <taxon>Planctomycetota</taxon>
        <taxon>Planctomycetia</taxon>
        <taxon>Pirellulales</taxon>
        <taxon>Pirellulaceae</taxon>
        <taxon>Stieleria</taxon>
    </lineage>
</organism>
<dbReference type="Proteomes" id="UP000319817">
    <property type="component" value="Chromosome"/>
</dbReference>
<feature type="transmembrane region" description="Helical" evidence="1">
    <location>
        <begin position="176"/>
        <end position="195"/>
    </location>
</feature>
<sequence>MDPKPYQPPIALDQLHEATIRSGAFVPNFAFLLLLVCGFFGAKQLLVIASYLSWLPIRGLLCTPGWREAVHAISPIACLYLVFLSVSILLACTSVPRAFLYRTVAFPLGFTAYLIWVTSVGAFPGVITSFSPPPGAKQYACAMVHGISHVFLIPIGIRIGEHLRQRSRPRFRSADYVVLTLLLVIWVFAIIETKITLQHQWIRWLSFATLLIFAVRSLQSRIEQKGPGDQPTSRAFI</sequence>
<feature type="transmembrane region" description="Helical" evidence="1">
    <location>
        <begin position="72"/>
        <end position="92"/>
    </location>
</feature>
<evidence type="ECO:0000313" key="2">
    <source>
        <dbReference type="EMBL" id="QDT10527.1"/>
    </source>
</evidence>
<name>A0A517NTS4_9BACT</name>
<keyword evidence="3" id="KW-1185">Reference proteome</keyword>
<accession>A0A517NTS4</accession>
<dbReference type="EMBL" id="CP036526">
    <property type="protein sequence ID" value="QDT10527.1"/>
    <property type="molecule type" value="Genomic_DNA"/>
</dbReference>
<feature type="transmembrane region" description="Helical" evidence="1">
    <location>
        <begin position="29"/>
        <end position="52"/>
    </location>
</feature>
<keyword evidence="1" id="KW-0472">Membrane</keyword>
<reference evidence="2 3" key="1">
    <citation type="submission" date="2019-02" db="EMBL/GenBank/DDBJ databases">
        <title>Deep-cultivation of Planctomycetes and their phenomic and genomic characterization uncovers novel biology.</title>
        <authorList>
            <person name="Wiegand S."/>
            <person name="Jogler M."/>
            <person name="Boedeker C."/>
            <person name="Pinto D."/>
            <person name="Vollmers J."/>
            <person name="Rivas-Marin E."/>
            <person name="Kohn T."/>
            <person name="Peeters S.H."/>
            <person name="Heuer A."/>
            <person name="Rast P."/>
            <person name="Oberbeckmann S."/>
            <person name="Bunk B."/>
            <person name="Jeske O."/>
            <person name="Meyerdierks A."/>
            <person name="Storesund J.E."/>
            <person name="Kallscheuer N."/>
            <person name="Luecker S."/>
            <person name="Lage O.M."/>
            <person name="Pohl T."/>
            <person name="Merkel B.J."/>
            <person name="Hornburger P."/>
            <person name="Mueller R.-W."/>
            <person name="Bruemmer F."/>
            <person name="Labrenz M."/>
            <person name="Spormann A.M."/>
            <person name="Op den Camp H."/>
            <person name="Overmann J."/>
            <person name="Amann R."/>
            <person name="Jetten M.S.M."/>
            <person name="Mascher T."/>
            <person name="Medema M.H."/>
            <person name="Devos D.P."/>
            <person name="Kaster A.-K."/>
            <person name="Ovreas L."/>
            <person name="Rohde M."/>
            <person name="Galperin M.Y."/>
            <person name="Jogler C."/>
        </authorList>
    </citation>
    <scope>NUCLEOTIDE SEQUENCE [LARGE SCALE GENOMIC DNA]</scope>
    <source>
        <strain evidence="2 3">K23_9</strain>
    </source>
</reference>
<evidence type="ECO:0000256" key="1">
    <source>
        <dbReference type="SAM" id="Phobius"/>
    </source>
</evidence>
<keyword evidence="1" id="KW-0812">Transmembrane</keyword>
<proteinExistence type="predicted"/>
<protein>
    <recommendedName>
        <fullName evidence="4">DUF998 domain-containing protein</fullName>
    </recommendedName>
</protein>